<evidence type="ECO:0000313" key="8">
    <source>
        <dbReference type="Proteomes" id="UP001597229"/>
    </source>
</evidence>
<evidence type="ECO:0000256" key="2">
    <source>
        <dbReference type="ARBA" id="ARBA00022448"/>
    </source>
</evidence>
<feature type="transmembrane region" description="Helical" evidence="6">
    <location>
        <begin position="141"/>
        <end position="159"/>
    </location>
</feature>
<evidence type="ECO:0000313" key="7">
    <source>
        <dbReference type="EMBL" id="MFD1248768.1"/>
    </source>
</evidence>
<keyword evidence="2" id="KW-0813">Transport</keyword>
<reference evidence="8" key="1">
    <citation type="journal article" date="2019" name="Int. J. Syst. Evol. Microbiol.">
        <title>The Global Catalogue of Microorganisms (GCM) 10K type strain sequencing project: providing services to taxonomists for standard genome sequencing and annotation.</title>
        <authorList>
            <consortium name="The Broad Institute Genomics Platform"/>
            <consortium name="The Broad Institute Genome Sequencing Center for Infectious Disease"/>
            <person name="Wu L."/>
            <person name="Ma J."/>
        </authorList>
    </citation>
    <scope>NUCLEOTIDE SEQUENCE [LARGE SCALE GENOMIC DNA]</scope>
    <source>
        <strain evidence="8">CCUG 52478</strain>
    </source>
</reference>
<gene>
    <name evidence="7" type="ORF">ACFQ3F_13290</name>
</gene>
<protein>
    <submittedName>
        <fullName evidence="7">NRAMP family divalent metal transporter</fullName>
    </submittedName>
</protein>
<evidence type="ECO:0000256" key="4">
    <source>
        <dbReference type="ARBA" id="ARBA00022989"/>
    </source>
</evidence>
<feature type="transmembrane region" description="Helical" evidence="6">
    <location>
        <begin position="224"/>
        <end position="247"/>
    </location>
</feature>
<keyword evidence="4 6" id="KW-1133">Transmembrane helix</keyword>
<evidence type="ECO:0000256" key="5">
    <source>
        <dbReference type="ARBA" id="ARBA00023136"/>
    </source>
</evidence>
<feature type="transmembrane region" description="Helical" evidence="6">
    <location>
        <begin position="385"/>
        <end position="404"/>
    </location>
</feature>
<comment type="subcellular location">
    <subcellularLocation>
        <location evidence="1">Membrane</location>
        <topology evidence="1">Multi-pass membrane protein</topology>
    </subcellularLocation>
</comment>
<name>A0ABW3W2P3_9ACTN</name>
<keyword evidence="5 6" id="KW-0472">Membrane</keyword>
<dbReference type="InterPro" id="IPR001046">
    <property type="entry name" value="NRAMP_fam"/>
</dbReference>
<dbReference type="PANTHER" id="PTHR11706">
    <property type="entry name" value="SOLUTE CARRIER PROTEIN FAMILY 11 MEMBER"/>
    <property type="match status" value="1"/>
</dbReference>
<dbReference type="PANTHER" id="PTHR11706:SF33">
    <property type="entry name" value="NATURAL RESISTANCE-ASSOCIATED MACROPHAGE PROTEIN 2"/>
    <property type="match status" value="1"/>
</dbReference>
<proteinExistence type="predicted"/>
<evidence type="ECO:0000256" key="1">
    <source>
        <dbReference type="ARBA" id="ARBA00004141"/>
    </source>
</evidence>
<feature type="transmembrane region" description="Helical" evidence="6">
    <location>
        <begin position="183"/>
        <end position="203"/>
    </location>
</feature>
<comment type="caution">
    <text evidence="7">The sequence shown here is derived from an EMBL/GenBank/DDBJ whole genome shotgun (WGS) entry which is preliminary data.</text>
</comment>
<dbReference type="Pfam" id="PF01566">
    <property type="entry name" value="Nramp"/>
    <property type="match status" value="1"/>
</dbReference>
<feature type="transmembrane region" description="Helical" evidence="6">
    <location>
        <begin position="38"/>
        <end position="61"/>
    </location>
</feature>
<feature type="transmembrane region" description="Helical" evidence="6">
    <location>
        <begin position="270"/>
        <end position="299"/>
    </location>
</feature>
<accession>A0ABW3W2P3</accession>
<dbReference type="EMBL" id="JBHTLX010000017">
    <property type="protein sequence ID" value="MFD1248768.1"/>
    <property type="molecule type" value="Genomic_DNA"/>
</dbReference>
<feature type="transmembrane region" description="Helical" evidence="6">
    <location>
        <begin position="82"/>
        <end position="106"/>
    </location>
</feature>
<keyword evidence="3 6" id="KW-0812">Transmembrane</keyword>
<evidence type="ECO:0000256" key="6">
    <source>
        <dbReference type="SAM" id="Phobius"/>
    </source>
</evidence>
<dbReference type="RefSeq" id="WP_367919179.1">
    <property type="nucleotide sequence ID" value="NZ_BAABAC010000020.1"/>
</dbReference>
<sequence length="410" mass="43077">MKRYFAVLLGVLTAIGGFVDIGDLVTDAQVGARFGWSLTWVILVGIGGICVFAEMAGRIAAVSHRATFDLVRERLGPRVGMLNLVGSILVTLLTFIAEIGGVALALQLVGSVSHVLIVPFVAVAVWLVLWRAKFSSIENVLGLMGLALLVFAVALWQLGPDWNEVVHQLKPTSNPGGESWQTYAYFGVALFGAAMTPYEVFFFSSGGVEERWTRKDLGVMRANVFIGFPLGGLIALAIVGCAAAVYLPQGIAVETLGQVGLPVAVGVGKIGLAIVVVGFFAATFGAACETGLSVGYSLAQYYGFQWGKFVRPKEAARFHAIVLLATVLAAGVLVTGVDPIMVTEVSVVFSAIALPLTYLPILVIANDPDYLGEHRNGPVANALGLVYLVIVVIASVAAIPLMIATSTGQG</sequence>
<dbReference type="Proteomes" id="UP001597229">
    <property type="component" value="Unassembled WGS sequence"/>
</dbReference>
<keyword evidence="8" id="KW-1185">Reference proteome</keyword>
<evidence type="ECO:0000256" key="3">
    <source>
        <dbReference type="ARBA" id="ARBA00022692"/>
    </source>
</evidence>
<feature type="transmembrane region" description="Helical" evidence="6">
    <location>
        <begin position="347"/>
        <end position="365"/>
    </location>
</feature>
<feature type="transmembrane region" description="Helical" evidence="6">
    <location>
        <begin position="320"/>
        <end position="341"/>
    </location>
</feature>
<organism evidence="7 8">
    <name type="scientific">Nocardioides ginsengisoli</name>
    <dbReference type="NCBI Taxonomy" id="363868"/>
    <lineage>
        <taxon>Bacteria</taxon>
        <taxon>Bacillati</taxon>
        <taxon>Actinomycetota</taxon>
        <taxon>Actinomycetes</taxon>
        <taxon>Propionibacteriales</taxon>
        <taxon>Nocardioidaceae</taxon>
        <taxon>Nocardioides</taxon>
    </lineage>
</organism>
<feature type="transmembrane region" description="Helical" evidence="6">
    <location>
        <begin position="112"/>
        <end position="129"/>
    </location>
</feature>